<accession>E9HX02</accession>
<name>E9HX02_DAPPU</name>
<organism evidence="3 4">
    <name type="scientific">Daphnia pulex</name>
    <name type="common">Water flea</name>
    <dbReference type="NCBI Taxonomy" id="6669"/>
    <lineage>
        <taxon>Eukaryota</taxon>
        <taxon>Metazoa</taxon>
        <taxon>Ecdysozoa</taxon>
        <taxon>Arthropoda</taxon>
        <taxon>Crustacea</taxon>
        <taxon>Branchiopoda</taxon>
        <taxon>Diplostraca</taxon>
        <taxon>Cladocera</taxon>
        <taxon>Anomopoda</taxon>
        <taxon>Daphniidae</taxon>
        <taxon>Daphnia</taxon>
    </lineage>
</organism>
<dbReference type="EMBL" id="GL732981">
    <property type="protein sequence ID" value="EFX63731.1"/>
    <property type="molecule type" value="Genomic_DNA"/>
</dbReference>
<dbReference type="Proteomes" id="UP000000305">
    <property type="component" value="Unassembled WGS sequence"/>
</dbReference>
<feature type="coiled-coil region" evidence="1">
    <location>
        <begin position="115"/>
        <end position="142"/>
    </location>
</feature>
<feature type="compositionally biased region" description="Basic and acidic residues" evidence="2">
    <location>
        <begin position="1"/>
        <end position="25"/>
    </location>
</feature>
<evidence type="ECO:0000313" key="4">
    <source>
        <dbReference type="Proteomes" id="UP000000305"/>
    </source>
</evidence>
<keyword evidence="1" id="KW-0175">Coiled coil</keyword>
<evidence type="ECO:0000256" key="1">
    <source>
        <dbReference type="SAM" id="Coils"/>
    </source>
</evidence>
<keyword evidence="4" id="KW-1185">Reference proteome</keyword>
<evidence type="ECO:0000313" key="3">
    <source>
        <dbReference type="EMBL" id="EFX63731.1"/>
    </source>
</evidence>
<protein>
    <submittedName>
        <fullName evidence="3">Uncharacterized protein</fullName>
    </submittedName>
</protein>
<dbReference type="HOGENOM" id="CLU_950800_0_0_1"/>
<reference evidence="3 4" key="1">
    <citation type="journal article" date="2011" name="Science">
        <title>The ecoresponsive genome of Daphnia pulex.</title>
        <authorList>
            <person name="Colbourne J.K."/>
            <person name="Pfrender M.E."/>
            <person name="Gilbert D."/>
            <person name="Thomas W.K."/>
            <person name="Tucker A."/>
            <person name="Oakley T.H."/>
            <person name="Tokishita S."/>
            <person name="Aerts A."/>
            <person name="Arnold G.J."/>
            <person name="Basu M.K."/>
            <person name="Bauer D.J."/>
            <person name="Caceres C.E."/>
            <person name="Carmel L."/>
            <person name="Casola C."/>
            <person name="Choi J.H."/>
            <person name="Detter J.C."/>
            <person name="Dong Q."/>
            <person name="Dusheyko S."/>
            <person name="Eads B.D."/>
            <person name="Frohlich T."/>
            <person name="Geiler-Samerotte K.A."/>
            <person name="Gerlach D."/>
            <person name="Hatcher P."/>
            <person name="Jogdeo S."/>
            <person name="Krijgsveld J."/>
            <person name="Kriventseva E.V."/>
            <person name="Kultz D."/>
            <person name="Laforsch C."/>
            <person name="Lindquist E."/>
            <person name="Lopez J."/>
            <person name="Manak J.R."/>
            <person name="Muller J."/>
            <person name="Pangilinan J."/>
            <person name="Patwardhan R.P."/>
            <person name="Pitluck S."/>
            <person name="Pritham E.J."/>
            <person name="Rechtsteiner A."/>
            <person name="Rho M."/>
            <person name="Rogozin I.B."/>
            <person name="Sakarya O."/>
            <person name="Salamov A."/>
            <person name="Schaack S."/>
            <person name="Shapiro H."/>
            <person name="Shiga Y."/>
            <person name="Skalitzky C."/>
            <person name="Smith Z."/>
            <person name="Souvorov A."/>
            <person name="Sung W."/>
            <person name="Tang Z."/>
            <person name="Tsuchiya D."/>
            <person name="Tu H."/>
            <person name="Vos H."/>
            <person name="Wang M."/>
            <person name="Wolf Y.I."/>
            <person name="Yamagata H."/>
            <person name="Yamada T."/>
            <person name="Ye Y."/>
            <person name="Shaw J.R."/>
            <person name="Andrews J."/>
            <person name="Crease T.J."/>
            <person name="Tang H."/>
            <person name="Lucas S.M."/>
            <person name="Robertson H.M."/>
            <person name="Bork P."/>
            <person name="Koonin E.V."/>
            <person name="Zdobnov E.M."/>
            <person name="Grigoriev I.V."/>
            <person name="Lynch M."/>
            <person name="Boore J.L."/>
        </authorList>
    </citation>
    <scope>NUCLEOTIDE SEQUENCE [LARGE SCALE GENOMIC DNA]</scope>
</reference>
<feature type="region of interest" description="Disordered" evidence="2">
    <location>
        <begin position="1"/>
        <end position="65"/>
    </location>
</feature>
<proteinExistence type="predicted"/>
<dbReference type="AlphaFoldDB" id="E9HX02"/>
<dbReference type="InParanoid" id="E9HX02"/>
<dbReference type="KEGG" id="dpx:DAPPUDRAFT_118911"/>
<sequence length="293" mass="33848">MDRKGCDLRSEEQKARVKKYNDSRRKGMKSFGLFASGADNSGDGSKQKSSELVAQSRNKRKRDESFYRWPDIHDQPADSCDFEPDFNQTVPQFLQSALESFSLLEQNTGLSSEIMKSANDRLDKMKKDKRAVKRNKEFLDEAWLEMEQEIPKVELFFRKEDLICTNKYSLQILRKRTTGSYRFLLSARRTIRTVRLRRKTDPENQHSQNFHNCTNEEGSVAKCSNYQEESNLEDYLVDPSSVNEKATSLEVTSLESRHSLNLALNYYNKTMDPAAFSDATTSECTNFLSSRTS</sequence>
<evidence type="ECO:0000256" key="2">
    <source>
        <dbReference type="SAM" id="MobiDB-lite"/>
    </source>
</evidence>
<gene>
    <name evidence="3" type="ORF">DAPPUDRAFT_118911</name>
</gene>